<feature type="non-terminal residue" evidence="2">
    <location>
        <position position="1"/>
    </location>
</feature>
<proteinExistence type="predicted"/>
<feature type="region of interest" description="Disordered" evidence="1">
    <location>
        <begin position="244"/>
        <end position="278"/>
    </location>
</feature>
<evidence type="ECO:0000313" key="2">
    <source>
        <dbReference type="EMBL" id="GMR45515.1"/>
    </source>
</evidence>
<keyword evidence="3" id="KW-1185">Reference proteome</keyword>
<accession>A0AAN5CJD7</accession>
<feature type="compositionally biased region" description="Basic and acidic residues" evidence="1">
    <location>
        <begin position="250"/>
        <end position="261"/>
    </location>
</feature>
<protein>
    <submittedName>
        <fullName evidence="2">Uncharacterized protein</fullName>
    </submittedName>
</protein>
<name>A0AAN5CJD7_9BILA</name>
<dbReference type="AlphaFoldDB" id="A0AAN5CJD7"/>
<evidence type="ECO:0000313" key="3">
    <source>
        <dbReference type="Proteomes" id="UP001328107"/>
    </source>
</evidence>
<comment type="caution">
    <text evidence="2">The sequence shown here is derived from an EMBL/GenBank/DDBJ whole genome shotgun (WGS) entry which is preliminary data.</text>
</comment>
<reference evidence="3" key="1">
    <citation type="submission" date="2022-10" db="EMBL/GenBank/DDBJ databases">
        <title>Genome assembly of Pristionchus species.</title>
        <authorList>
            <person name="Yoshida K."/>
            <person name="Sommer R.J."/>
        </authorList>
    </citation>
    <scope>NUCLEOTIDE SEQUENCE [LARGE SCALE GENOMIC DNA]</scope>
    <source>
        <strain evidence="3">RS5460</strain>
    </source>
</reference>
<gene>
    <name evidence="2" type="ORF">PMAYCL1PPCAC_15710</name>
</gene>
<evidence type="ECO:0000256" key="1">
    <source>
        <dbReference type="SAM" id="MobiDB-lite"/>
    </source>
</evidence>
<dbReference type="EMBL" id="BTRK01000004">
    <property type="protein sequence ID" value="GMR45515.1"/>
    <property type="molecule type" value="Genomic_DNA"/>
</dbReference>
<dbReference type="Proteomes" id="UP001328107">
    <property type="component" value="Unassembled WGS sequence"/>
</dbReference>
<sequence>SGVSVGSGGSCISWGSIGSSLTVGSGFSGSSRFAHRARRSRDGLAGLAGRTSGVSGKSGSAVVSVGSGLSGRSIGTGRTGQAAAGARGRLGSRLFGGVVGRVGGGGGLVSGQLKEGSLGAVLGGGWLGGCLDGGGGIGGLGVGSIGGGLGGGRVRVQLVGSGEGVGANLLDGLVGHGRLGSVGGSGLVADASGHSRSSVRLGMRGEEASIGNVHPHLLHRGLALAQLGVHADGDVVHVVVDEREGDADGEDGKDGEGESSHSHHSVGTDLESTVDLHR</sequence>
<organism evidence="2 3">
    <name type="scientific">Pristionchus mayeri</name>
    <dbReference type="NCBI Taxonomy" id="1317129"/>
    <lineage>
        <taxon>Eukaryota</taxon>
        <taxon>Metazoa</taxon>
        <taxon>Ecdysozoa</taxon>
        <taxon>Nematoda</taxon>
        <taxon>Chromadorea</taxon>
        <taxon>Rhabditida</taxon>
        <taxon>Rhabditina</taxon>
        <taxon>Diplogasteromorpha</taxon>
        <taxon>Diplogasteroidea</taxon>
        <taxon>Neodiplogasteridae</taxon>
        <taxon>Pristionchus</taxon>
    </lineage>
</organism>